<dbReference type="InterPro" id="IPR041442">
    <property type="entry name" value="PIH1D1/2/3_CS-like"/>
</dbReference>
<accession>A0A6J2X6M8</accession>
<dbReference type="PANTHER" id="PTHR21083">
    <property type="entry name" value="TWISTER"/>
    <property type="match status" value="1"/>
</dbReference>
<feature type="domain" description="PIH1D1/2/3 CS-like" evidence="3">
    <location>
        <begin position="91"/>
        <end position="184"/>
    </location>
</feature>
<evidence type="ECO:0000256" key="2">
    <source>
        <dbReference type="SAM" id="MobiDB-lite"/>
    </source>
</evidence>
<dbReference type="Pfam" id="PF18201">
    <property type="entry name" value="PIH1_CS"/>
    <property type="match status" value="1"/>
</dbReference>
<dbReference type="CDD" id="cd00298">
    <property type="entry name" value="ACD_sHsps_p23-like"/>
    <property type="match status" value="1"/>
</dbReference>
<reference evidence="5" key="1">
    <citation type="submission" date="2025-08" db="UniProtKB">
        <authorList>
            <consortium name="RefSeq"/>
        </authorList>
    </citation>
    <scope>IDENTIFICATION</scope>
    <source>
        <tissue evidence="5">Gonads</tissue>
    </source>
</reference>
<sequence length="195" mass="22364">MSNIFEIEKLVELFNVASAEDELEDNKCNTSDIQCTSNENKNRNDKEIKKKQSPYDKLKPPERKEHLDPEADDFDTFVESSGISSQDWKKTPKWDISYRQSVTATDVFLGMGFKNPSTSSCENMVVTIDLPGESRQNVDLKVEKEKLILISPRFFLDIKLPQPVDPKKGNAQFDANEEKLIVTLIMDRELDLVNF</sequence>
<name>A0A6J2X6M8_SITOR</name>
<dbReference type="OrthoDB" id="25887at2759"/>
<dbReference type="GO" id="GO:0045505">
    <property type="term" value="F:dynein intermediate chain binding"/>
    <property type="evidence" value="ECO:0007669"/>
    <property type="project" value="TreeGrafter"/>
</dbReference>
<dbReference type="InterPro" id="IPR008978">
    <property type="entry name" value="HSP20-like_chaperone"/>
</dbReference>
<evidence type="ECO:0000313" key="4">
    <source>
        <dbReference type="Proteomes" id="UP000504635"/>
    </source>
</evidence>
<proteinExistence type="inferred from homology"/>
<organism evidence="4 5">
    <name type="scientific">Sitophilus oryzae</name>
    <name type="common">Rice weevil</name>
    <name type="synonym">Curculio oryzae</name>
    <dbReference type="NCBI Taxonomy" id="7048"/>
    <lineage>
        <taxon>Eukaryota</taxon>
        <taxon>Metazoa</taxon>
        <taxon>Ecdysozoa</taxon>
        <taxon>Arthropoda</taxon>
        <taxon>Hexapoda</taxon>
        <taxon>Insecta</taxon>
        <taxon>Pterygota</taxon>
        <taxon>Neoptera</taxon>
        <taxon>Endopterygota</taxon>
        <taxon>Coleoptera</taxon>
        <taxon>Polyphaga</taxon>
        <taxon>Cucujiformia</taxon>
        <taxon>Curculionidae</taxon>
        <taxon>Dryophthorinae</taxon>
        <taxon>Sitophilus</taxon>
    </lineage>
</organism>
<feature type="compositionally biased region" description="Basic and acidic residues" evidence="2">
    <location>
        <begin position="40"/>
        <end position="69"/>
    </location>
</feature>
<evidence type="ECO:0000256" key="1">
    <source>
        <dbReference type="ARBA" id="ARBA00008511"/>
    </source>
</evidence>
<dbReference type="InterPro" id="IPR026697">
    <property type="entry name" value="DNAAF6"/>
</dbReference>
<dbReference type="FunCoup" id="A0A6J2X6M8">
    <property type="interactions" value="5"/>
</dbReference>
<dbReference type="GO" id="GO:0070286">
    <property type="term" value="P:axonemal dynein complex assembly"/>
    <property type="evidence" value="ECO:0007669"/>
    <property type="project" value="InterPro"/>
</dbReference>
<dbReference type="GeneID" id="115875375"/>
<dbReference type="GO" id="GO:0005737">
    <property type="term" value="C:cytoplasm"/>
    <property type="evidence" value="ECO:0007669"/>
    <property type="project" value="TreeGrafter"/>
</dbReference>
<feature type="region of interest" description="Disordered" evidence="2">
    <location>
        <begin position="22"/>
        <end position="71"/>
    </location>
</feature>
<comment type="similarity">
    <text evidence="1">Belongs to the PIH1 family.</text>
</comment>
<dbReference type="InParanoid" id="A0A6J2X6M8"/>
<feature type="compositionally biased region" description="Polar residues" evidence="2">
    <location>
        <begin position="28"/>
        <end position="39"/>
    </location>
</feature>
<evidence type="ECO:0000259" key="3">
    <source>
        <dbReference type="Pfam" id="PF18201"/>
    </source>
</evidence>
<dbReference type="Proteomes" id="UP000504635">
    <property type="component" value="Unplaced"/>
</dbReference>
<gene>
    <name evidence="5" type="primary">LOC115875375</name>
</gene>
<dbReference type="RefSeq" id="XP_030746660.1">
    <property type="nucleotide sequence ID" value="XM_030890800.1"/>
</dbReference>
<dbReference type="AlphaFoldDB" id="A0A6J2X6M8"/>
<dbReference type="GO" id="GO:0051087">
    <property type="term" value="F:protein-folding chaperone binding"/>
    <property type="evidence" value="ECO:0007669"/>
    <property type="project" value="InterPro"/>
</dbReference>
<protein>
    <submittedName>
        <fullName evidence="5">Protein PIH1D3</fullName>
    </submittedName>
</protein>
<dbReference type="CTD" id="139212"/>
<dbReference type="SUPFAM" id="SSF49764">
    <property type="entry name" value="HSP20-like chaperones"/>
    <property type="match status" value="1"/>
</dbReference>
<evidence type="ECO:0000313" key="5">
    <source>
        <dbReference type="RefSeq" id="XP_030746660.1"/>
    </source>
</evidence>
<dbReference type="KEGG" id="soy:115875375"/>
<dbReference type="PANTHER" id="PTHR21083:SF0">
    <property type="entry name" value="DYNEIN AXONEMAL ASSEMBLY FACTOR 6"/>
    <property type="match status" value="1"/>
</dbReference>
<keyword evidence="4" id="KW-1185">Reference proteome</keyword>